<reference evidence="3" key="1">
    <citation type="submission" date="2021-01" db="EMBL/GenBank/DDBJ databases">
        <authorList>
            <person name="Corre E."/>
            <person name="Pelletier E."/>
            <person name="Niang G."/>
            <person name="Scheremetjew M."/>
            <person name="Finn R."/>
            <person name="Kale V."/>
            <person name="Holt S."/>
            <person name="Cochrane G."/>
            <person name="Meng A."/>
            <person name="Brown T."/>
            <person name="Cohen L."/>
        </authorList>
    </citation>
    <scope>NUCLEOTIDE SEQUENCE</scope>
    <source>
        <strain evidence="3">Clade-D-RCC2572</strain>
    </source>
</reference>
<protein>
    <recommendedName>
        <fullName evidence="2">GH18 domain-containing protein</fullName>
    </recommendedName>
</protein>
<dbReference type="InterPro" id="IPR001223">
    <property type="entry name" value="Glyco_hydro18_cat"/>
</dbReference>
<feature type="chain" id="PRO_5031259871" description="GH18 domain-containing protein" evidence="1">
    <location>
        <begin position="25"/>
        <end position="348"/>
    </location>
</feature>
<gene>
    <name evidence="3" type="ORF">OMED0929_LOCUS4664</name>
</gene>
<accession>A0A7S0PMA4</accession>
<dbReference type="GO" id="GO:0008061">
    <property type="term" value="F:chitin binding"/>
    <property type="evidence" value="ECO:0007669"/>
    <property type="project" value="InterPro"/>
</dbReference>
<evidence type="ECO:0000313" key="3">
    <source>
        <dbReference type="EMBL" id="CAD8583957.1"/>
    </source>
</evidence>
<dbReference type="GO" id="GO:0005975">
    <property type="term" value="P:carbohydrate metabolic process"/>
    <property type="evidence" value="ECO:0007669"/>
    <property type="project" value="InterPro"/>
</dbReference>
<organism evidence="3">
    <name type="scientific">Ostreococcus mediterraneus</name>
    <dbReference type="NCBI Taxonomy" id="1486918"/>
    <lineage>
        <taxon>Eukaryota</taxon>
        <taxon>Viridiplantae</taxon>
        <taxon>Chlorophyta</taxon>
        <taxon>Mamiellophyceae</taxon>
        <taxon>Mamiellales</taxon>
        <taxon>Bathycoccaceae</taxon>
        <taxon>Ostreococcus</taxon>
    </lineage>
</organism>
<dbReference type="GO" id="GO:0005576">
    <property type="term" value="C:extracellular region"/>
    <property type="evidence" value="ECO:0007669"/>
    <property type="project" value="TreeGrafter"/>
</dbReference>
<keyword evidence="1" id="KW-0732">Signal</keyword>
<evidence type="ECO:0000256" key="1">
    <source>
        <dbReference type="SAM" id="SignalP"/>
    </source>
</evidence>
<feature type="signal peptide" evidence="1">
    <location>
        <begin position="1"/>
        <end position="24"/>
    </location>
</feature>
<dbReference type="SMART" id="SM00636">
    <property type="entry name" value="Glyco_18"/>
    <property type="match status" value="1"/>
</dbReference>
<sequence length="348" mass="37660">MTHGVKMFLVLLSMFSASLTTCRARDVRGARAFEVHAYIPEYRDASRAAEACAHAQGARARMLAFSAEFSADGSVSDAGRALVTRGSIEQRGVGVPCAFDLVIGGGGRSGAFAAALRGDGAETAAREAAKAVRARAYDGVSFDWEYPQTASDWQAYAALVCATKRILGDGYRVSFSIHPSADTFEYVKTFRDITDCADAVYVMAYDFSPTNERLNDGHSSLSAVVGLLKYIKSSKVVEDASKFMLGIPLYGRRVSNFGDAKTYEDLVSAMGDSFEPSRTFVDGVVFNSVEIVRAKVREAKKFGFGGVMVWELGQDVPIDEVGVSLFDAILEEAATVDDGEREYLHEDL</sequence>
<dbReference type="InterPro" id="IPR017853">
    <property type="entry name" value="GH"/>
</dbReference>
<feature type="domain" description="GH18" evidence="2">
    <location>
        <begin position="33"/>
        <end position="329"/>
    </location>
</feature>
<dbReference type="AlphaFoldDB" id="A0A7S0PMA4"/>
<dbReference type="GO" id="GO:0004568">
    <property type="term" value="F:chitinase activity"/>
    <property type="evidence" value="ECO:0007669"/>
    <property type="project" value="TreeGrafter"/>
</dbReference>
<dbReference type="Pfam" id="PF00704">
    <property type="entry name" value="Glyco_hydro_18"/>
    <property type="match status" value="1"/>
</dbReference>
<dbReference type="Gene3D" id="3.20.20.80">
    <property type="entry name" value="Glycosidases"/>
    <property type="match status" value="1"/>
</dbReference>
<dbReference type="GO" id="GO:0006032">
    <property type="term" value="P:chitin catabolic process"/>
    <property type="evidence" value="ECO:0007669"/>
    <property type="project" value="TreeGrafter"/>
</dbReference>
<evidence type="ECO:0000259" key="2">
    <source>
        <dbReference type="PROSITE" id="PS51910"/>
    </source>
</evidence>
<name>A0A7S0PMA4_9CHLO</name>
<dbReference type="PANTHER" id="PTHR11177:SF317">
    <property type="entry name" value="CHITINASE 12-RELATED"/>
    <property type="match status" value="1"/>
</dbReference>
<dbReference type="InterPro" id="IPR011583">
    <property type="entry name" value="Chitinase_II/V-like_cat"/>
</dbReference>
<dbReference type="InterPro" id="IPR050314">
    <property type="entry name" value="Glycosyl_Hydrlase_18"/>
</dbReference>
<dbReference type="Gene3D" id="3.40.5.30">
    <property type="entry name" value="(Trans)glycosidases - domain 2"/>
    <property type="match status" value="1"/>
</dbReference>
<dbReference type="SUPFAM" id="SSF51445">
    <property type="entry name" value="(Trans)glycosidases"/>
    <property type="match status" value="1"/>
</dbReference>
<dbReference type="PROSITE" id="PS51910">
    <property type="entry name" value="GH18_2"/>
    <property type="match status" value="1"/>
</dbReference>
<dbReference type="PANTHER" id="PTHR11177">
    <property type="entry name" value="CHITINASE"/>
    <property type="match status" value="1"/>
</dbReference>
<dbReference type="EMBL" id="HBEW01005556">
    <property type="protein sequence ID" value="CAD8583957.1"/>
    <property type="molecule type" value="Transcribed_RNA"/>
</dbReference>
<proteinExistence type="predicted"/>